<proteinExistence type="predicted"/>
<dbReference type="InParanoid" id="F1A4T7"/>
<dbReference type="GO" id="GO:0006635">
    <property type="term" value="P:fatty acid beta-oxidation"/>
    <property type="evidence" value="ECO:0000318"/>
    <property type="project" value="GO_Central"/>
</dbReference>
<feature type="compositionally biased region" description="Basic and acidic residues" evidence="1">
    <location>
        <begin position="154"/>
        <end position="167"/>
    </location>
</feature>
<dbReference type="VEuPathDB" id="AmoebaDB:DICPUDRAFT_59190"/>
<dbReference type="EMBL" id="GL871542">
    <property type="protein sequence ID" value="EGC28796.1"/>
    <property type="molecule type" value="Genomic_DNA"/>
</dbReference>
<feature type="domain" description="Peroxisomal multifunctional enzyme type 2-like N-terminal" evidence="3">
    <location>
        <begin position="17"/>
        <end position="144"/>
    </location>
</feature>
<keyword evidence="5" id="KW-1185">Reference proteome</keyword>
<dbReference type="Proteomes" id="UP000001064">
    <property type="component" value="Unassembled WGS sequence"/>
</dbReference>
<dbReference type="GO" id="GO:0005777">
    <property type="term" value="C:peroxisome"/>
    <property type="evidence" value="ECO:0000318"/>
    <property type="project" value="GO_Central"/>
</dbReference>
<organism evidence="4 5">
    <name type="scientific">Dictyostelium purpureum</name>
    <name type="common">Slime mold</name>
    <dbReference type="NCBI Taxonomy" id="5786"/>
    <lineage>
        <taxon>Eukaryota</taxon>
        <taxon>Amoebozoa</taxon>
        <taxon>Evosea</taxon>
        <taxon>Eumycetozoa</taxon>
        <taxon>Dictyostelia</taxon>
        <taxon>Dictyosteliales</taxon>
        <taxon>Dictyosteliaceae</taxon>
        <taxon>Dictyostelium</taxon>
    </lineage>
</organism>
<dbReference type="GO" id="GO:0004300">
    <property type="term" value="F:enoyl-CoA hydratase activity"/>
    <property type="evidence" value="ECO:0000318"/>
    <property type="project" value="GO_Central"/>
</dbReference>
<dbReference type="GO" id="GO:0044594">
    <property type="term" value="F:17-beta-hydroxysteroid dehydrogenase (NAD+) activity"/>
    <property type="evidence" value="ECO:0000318"/>
    <property type="project" value="GO_Central"/>
</dbReference>
<feature type="region of interest" description="Disordered" evidence="1">
    <location>
        <begin position="153"/>
        <end position="172"/>
    </location>
</feature>
<dbReference type="PANTHER" id="PTHR13078">
    <property type="entry name" value="PEROXISOMAL MULTIFUNCTIONAL ENZYME TYPE 2-RELATED"/>
    <property type="match status" value="1"/>
</dbReference>
<dbReference type="InterPro" id="IPR029069">
    <property type="entry name" value="HotDog_dom_sf"/>
</dbReference>
<dbReference type="AlphaFoldDB" id="F1A4T7"/>
<dbReference type="SUPFAM" id="SSF54637">
    <property type="entry name" value="Thioesterase/thiol ester dehydrase-isomerase"/>
    <property type="match status" value="2"/>
</dbReference>
<dbReference type="STRING" id="5786.F1A4T7"/>
<feature type="domain" description="MaoC-like" evidence="2">
    <location>
        <begin position="159"/>
        <end position="270"/>
    </location>
</feature>
<evidence type="ECO:0000313" key="4">
    <source>
        <dbReference type="EMBL" id="EGC28796.1"/>
    </source>
</evidence>
<dbReference type="GeneID" id="10507212"/>
<dbReference type="PANTHER" id="PTHR13078:SF56">
    <property type="entry name" value="PEROXISOMAL MULTIFUNCTIONAL ENZYME TYPE 2"/>
    <property type="match status" value="1"/>
</dbReference>
<reference evidence="5" key="1">
    <citation type="journal article" date="2011" name="Genome Biol.">
        <title>Comparative genomics of the social amoebae Dictyostelium discoideum and Dictyostelium purpureum.</title>
        <authorList>
            <consortium name="US DOE Joint Genome Institute (JGI-PGF)"/>
            <person name="Sucgang R."/>
            <person name="Kuo A."/>
            <person name="Tian X."/>
            <person name="Salerno W."/>
            <person name="Parikh A."/>
            <person name="Feasley C.L."/>
            <person name="Dalin E."/>
            <person name="Tu H."/>
            <person name="Huang E."/>
            <person name="Barry K."/>
            <person name="Lindquist E."/>
            <person name="Shapiro H."/>
            <person name="Bruce D."/>
            <person name="Schmutz J."/>
            <person name="Salamov A."/>
            <person name="Fey P."/>
            <person name="Gaudet P."/>
            <person name="Anjard C."/>
            <person name="Babu M.M."/>
            <person name="Basu S."/>
            <person name="Bushmanova Y."/>
            <person name="van der Wel H."/>
            <person name="Katoh-Kurasawa M."/>
            <person name="Dinh C."/>
            <person name="Coutinho P.M."/>
            <person name="Saito T."/>
            <person name="Elias M."/>
            <person name="Schaap P."/>
            <person name="Kay R.R."/>
            <person name="Henrissat B."/>
            <person name="Eichinger L."/>
            <person name="Rivero F."/>
            <person name="Putnam N.H."/>
            <person name="West C.M."/>
            <person name="Loomis W.F."/>
            <person name="Chisholm R.L."/>
            <person name="Shaulsky G."/>
            <person name="Strassmann J.E."/>
            <person name="Queller D.C."/>
            <person name="Kuspa A."/>
            <person name="Grigoriev I.V."/>
        </authorList>
    </citation>
    <scope>NUCLEOTIDE SEQUENCE [LARGE SCALE GENOMIC DNA]</scope>
    <source>
        <strain evidence="5">QSDP1</strain>
    </source>
</reference>
<dbReference type="InterPro" id="IPR054357">
    <property type="entry name" value="MFE-2_N"/>
</dbReference>
<name>F1A4T7_DICPU</name>
<dbReference type="Pfam" id="PF01575">
    <property type="entry name" value="MaoC_dehydratas"/>
    <property type="match status" value="1"/>
</dbReference>
<evidence type="ECO:0000259" key="3">
    <source>
        <dbReference type="Pfam" id="PF22622"/>
    </source>
</evidence>
<dbReference type="Gene3D" id="3.10.129.10">
    <property type="entry name" value="Hotdog Thioesterase"/>
    <property type="match status" value="2"/>
</dbReference>
<dbReference type="eggNOG" id="KOG1206">
    <property type="taxonomic scope" value="Eukaryota"/>
</dbReference>
<dbReference type="RefSeq" id="XP_003294681.1">
    <property type="nucleotide sequence ID" value="XM_003294633.1"/>
</dbReference>
<dbReference type="KEGG" id="dpp:DICPUDRAFT_59190"/>
<evidence type="ECO:0000256" key="1">
    <source>
        <dbReference type="SAM" id="MobiDB-lite"/>
    </source>
</evidence>
<dbReference type="Pfam" id="PF22622">
    <property type="entry name" value="MFE-2_hydrat-2_N"/>
    <property type="match status" value="1"/>
</dbReference>
<dbReference type="InterPro" id="IPR002539">
    <property type="entry name" value="MaoC-like_dom"/>
</dbReference>
<dbReference type="FunCoup" id="F1A4T7">
    <property type="interactions" value="126"/>
</dbReference>
<sequence>MVDLQKVLNAKFNKYEYHLTTKQVSLYALSIGCGRKDLKYVYEGSHDFSALPTIGVIFPGQIIVDIISEGIPGLEFDPMMLLHGEQYLEIKNPIPTQGIFETETKITGLYDKGKGALLLFDCLTSDKSNGKPIFLNRFSFYIRGIGGFGGPKQPVEKTEKIPQRKPDATFSQKTTEDQAAIYRLAGGDLNPLHIDPEMSKIGGFKVPILHGLCTFGIASRGVVEHFCGNDPSKLKNIRVRFSNIVYPGETIESEYWKVDDKVLFQSKTSRDGSLVLTNGIATIGSSTNSSL</sequence>
<dbReference type="PROSITE" id="PS51257">
    <property type="entry name" value="PROKAR_LIPOPROTEIN"/>
    <property type="match status" value="1"/>
</dbReference>
<dbReference type="CDD" id="cd03448">
    <property type="entry name" value="HDE_HSD"/>
    <property type="match status" value="1"/>
</dbReference>
<dbReference type="OrthoDB" id="3592703at2759"/>
<protein>
    <submittedName>
        <fullName evidence="4">Uncharacterized protein</fullName>
    </submittedName>
</protein>
<dbReference type="OMA" id="FKHTDQE"/>
<accession>F1A4T7</accession>
<evidence type="ECO:0000259" key="2">
    <source>
        <dbReference type="Pfam" id="PF01575"/>
    </source>
</evidence>
<gene>
    <name evidence="4" type="ORF">DICPUDRAFT_59190</name>
</gene>
<evidence type="ECO:0000313" key="5">
    <source>
        <dbReference type="Proteomes" id="UP000001064"/>
    </source>
</evidence>
<dbReference type="GO" id="GO:0003857">
    <property type="term" value="F:(3S)-3-hydroxyacyl-CoA dehydrogenase (NAD+) activity"/>
    <property type="evidence" value="ECO:0000318"/>
    <property type="project" value="GO_Central"/>
</dbReference>